<protein>
    <submittedName>
        <fullName evidence="1">Signal transduction protein Syg1</fullName>
    </submittedName>
</protein>
<name>A0ACC3TTQ6_9ASCO</name>
<reference evidence="2" key="1">
    <citation type="journal article" date="2024" name="Front. Bioeng. Biotechnol.">
        <title>Genome-scale model development and genomic sequencing of the oleaginous clade Lipomyces.</title>
        <authorList>
            <person name="Czajka J.J."/>
            <person name="Han Y."/>
            <person name="Kim J."/>
            <person name="Mondo S.J."/>
            <person name="Hofstad B.A."/>
            <person name="Robles A."/>
            <person name="Haridas S."/>
            <person name="Riley R."/>
            <person name="LaButti K."/>
            <person name="Pangilinan J."/>
            <person name="Andreopoulos W."/>
            <person name="Lipzen A."/>
            <person name="Yan J."/>
            <person name="Wang M."/>
            <person name="Ng V."/>
            <person name="Grigoriev I.V."/>
            <person name="Spatafora J.W."/>
            <person name="Magnuson J.K."/>
            <person name="Baker S.E."/>
            <person name="Pomraning K.R."/>
        </authorList>
    </citation>
    <scope>NUCLEOTIDE SEQUENCE [LARGE SCALE GENOMIC DNA]</scope>
    <source>
        <strain evidence="2">CBS 10300</strain>
    </source>
</reference>
<dbReference type="Proteomes" id="UP001489719">
    <property type="component" value="Unassembled WGS sequence"/>
</dbReference>
<gene>
    <name evidence="1" type="ORF">V1517DRAFT_256766</name>
</gene>
<keyword evidence="2" id="KW-1185">Reference proteome</keyword>
<sequence>MRDTDTRTPLTRQSTNVSFKDGPTTATSRSEKSILKKTSKYGAEFPQELVTHLTHRSSATRRSASGSTVRTSLVEARRRMSEEADYRDFINWLDAEFAKIQTFYREKEQEAVVRFDKIKDQLHLLRDQKMQERDRLMRPEGANGGTIKNNGKQKSRTTTDQIAQQWSSFRKKLDLQQLPFVSKRTQPQPNGQSDYTRRAAALSVPYNAARKKLKHAVMEYYRGLELLKSYHLLNRTGMQKITKKFDKMTNSSISPWYMDKVNTSYFGQSNVIDNLLNQTEDIYSRYFERGNRKHAIERLRTREQPASHYSSTFLSGIWLGLGLPLFIQALAIGIKRCLGDELTNAIYLLQIFGGGFLIILFGILFAINCMAWSRYKINYPFIFEWDQKRHLDFKQFLEIPSFLFFWLSICMYLCFRDFWPNRVPAQWYPLIFVGGGVLVLFLPLPILHWRSREWLTIALWRLMFSGLYPVEFRDFFLGDIFCSLTYSLSNADLFFCLYARNWSANSNCGSSHSRLMGFLNALPPIWRFLQCFRRYYDTTNWFPHLANAGKYTFTIATAVILSIWRIDRVDSNRDVYILFATINTIYSTFWDLFMDWSLFQPNSTFTLLRDELGFRHPWYYYCAIVIDVLLRLDWILYVIFPGNVQQSAALSFLIALLEVIRRFVWIFFRMENEHCTNVGRFIASRNMPLPYDLDELDYDHELNEIDMRTPLMAAEEGRSTGVQAGLEQSPLQPAQPSPIAGTPASLRRRKSITMTPRMMANAISSTIRGAHAQDFERRKPNRSGDRSSLGSIIRPGDFDDDEENDDDVVADDDDPEAGYDEGSASSDEDLDSLADEAPVSHENVRDGVGNYHS</sequence>
<proteinExistence type="predicted"/>
<dbReference type="EMBL" id="MU970053">
    <property type="protein sequence ID" value="KAK9324156.1"/>
    <property type="molecule type" value="Genomic_DNA"/>
</dbReference>
<evidence type="ECO:0000313" key="1">
    <source>
        <dbReference type="EMBL" id="KAK9324156.1"/>
    </source>
</evidence>
<comment type="caution">
    <text evidence="1">The sequence shown here is derived from an EMBL/GenBank/DDBJ whole genome shotgun (WGS) entry which is preliminary data.</text>
</comment>
<accession>A0ACC3TTQ6</accession>
<organism evidence="1 2">
    <name type="scientific">Lipomyces orientalis</name>
    <dbReference type="NCBI Taxonomy" id="1233043"/>
    <lineage>
        <taxon>Eukaryota</taxon>
        <taxon>Fungi</taxon>
        <taxon>Dikarya</taxon>
        <taxon>Ascomycota</taxon>
        <taxon>Saccharomycotina</taxon>
        <taxon>Lipomycetes</taxon>
        <taxon>Lipomycetales</taxon>
        <taxon>Lipomycetaceae</taxon>
        <taxon>Lipomyces</taxon>
    </lineage>
</organism>
<evidence type="ECO:0000313" key="2">
    <source>
        <dbReference type="Proteomes" id="UP001489719"/>
    </source>
</evidence>